<keyword evidence="1" id="KW-0614">Plasmid</keyword>
<protein>
    <submittedName>
        <fullName evidence="1">Uncharacterized protein</fullName>
    </submittedName>
</protein>
<sequence>MPSSDGAIPLMTTGVREDMMTRYGFKNLTLDILFKNTPVIKISHERYSRRNRTGIMCSSDRCLDERSVGSGKTRIEDNYPDSIIFHYESPALQTALLCE</sequence>
<geneLocation type="plasmid" evidence="1">
    <name>p17-15-vir-like</name>
</geneLocation>
<dbReference type="AlphaFoldDB" id="A0A8B0SUQ6"/>
<proteinExistence type="predicted"/>
<reference evidence="1" key="1">
    <citation type="submission" date="2020-01" db="EMBL/GenBank/DDBJ databases">
        <authorList>
            <person name="Qin S."/>
        </authorList>
    </citation>
    <scope>NUCLEOTIDE SEQUENCE</scope>
    <source>
        <strain evidence="1">CVir17-16-YZ6g</strain>
        <plasmid evidence="1">p17-15-vir-like</plasmid>
    </source>
</reference>
<name>A0A8B0SUQ6_KLEPN</name>
<organism evidence="1">
    <name type="scientific">Klebsiella pneumoniae</name>
    <dbReference type="NCBI Taxonomy" id="573"/>
    <lineage>
        <taxon>Bacteria</taxon>
        <taxon>Pseudomonadati</taxon>
        <taxon>Pseudomonadota</taxon>
        <taxon>Gammaproteobacteria</taxon>
        <taxon>Enterobacterales</taxon>
        <taxon>Enterobacteriaceae</taxon>
        <taxon>Klebsiella/Raoultella group</taxon>
        <taxon>Klebsiella</taxon>
        <taxon>Klebsiella pneumoniae complex</taxon>
    </lineage>
</organism>
<accession>A0A8B0SUQ6</accession>
<evidence type="ECO:0000313" key="1">
    <source>
        <dbReference type="EMBL" id="QTX15155.1"/>
    </source>
</evidence>
<dbReference type="EMBL" id="MN956836">
    <property type="protein sequence ID" value="QTX15155.1"/>
    <property type="molecule type" value="Genomic_DNA"/>
</dbReference>